<dbReference type="RefSeq" id="WP_035466785.1">
    <property type="nucleotide sequence ID" value="NZ_CP050965.1"/>
</dbReference>
<sequence length="63" mass="7304">MKFKTNHKKANAIVASLLVTLLVITVLFSIIGIYINKMYSLKNLNDYYDKKIVQQLQENNKSK</sequence>
<protein>
    <submittedName>
        <fullName evidence="2">Uncharacterized protein</fullName>
    </submittedName>
</protein>
<name>A0ABX6KGQ5_9BACL</name>
<evidence type="ECO:0000313" key="3">
    <source>
        <dbReference type="Proteomes" id="UP000501205"/>
    </source>
</evidence>
<feature type="transmembrane region" description="Helical" evidence="1">
    <location>
        <begin position="12"/>
        <end position="35"/>
    </location>
</feature>
<keyword evidence="3" id="KW-1185">Reference proteome</keyword>
<keyword evidence="1" id="KW-1133">Transmembrane helix</keyword>
<keyword evidence="1" id="KW-0472">Membrane</keyword>
<keyword evidence="1" id="KW-0812">Transmembrane</keyword>
<organism evidence="2 3">
    <name type="scientific">Gemella haemolysans</name>
    <dbReference type="NCBI Taxonomy" id="1379"/>
    <lineage>
        <taxon>Bacteria</taxon>
        <taxon>Bacillati</taxon>
        <taxon>Bacillota</taxon>
        <taxon>Bacilli</taxon>
        <taxon>Bacillales</taxon>
        <taxon>Gemellaceae</taxon>
        <taxon>Gemella</taxon>
    </lineage>
</organism>
<reference evidence="2 3" key="1">
    <citation type="submission" date="2019-11" db="EMBL/GenBank/DDBJ databases">
        <title>FDA dAtabase for Regulatory Grade micrObial Sequences (FDA-ARGOS): Supporting development and validation of Infectious Disease Dx tests.</title>
        <authorList>
            <person name="Damon A."/>
            <person name="Tallon L."/>
            <person name="Sadzewicz L."/>
            <person name="Vavikolanu K."/>
            <person name="Mehta A."/>
            <person name="Aluvathingal J."/>
            <person name="Nadendla S."/>
            <person name="Myers T."/>
            <person name="Yan Y."/>
            <person name="Sichtig H."/>
        </authorList>
    </citation>
    <scope>NUCLEOTIDE SEQUENCE [LARGE SCALE GENOMIC DNA]</scope>
    <source>
        <strain evidence="2 3">FDAARGOS_740</strain>
    </source>
</reference>
<dbReference type="EMBL" id="CP050965">
    <property type="protein sequence ID" value="QIX87783.1"/>
    <property type="molecule type" value="Genomic_DNA"/>
</dbReference>
<evidence type="ECO:0000313" key="2">
    <source>
        <dbReference type="EMBL" id="QIX87783.1"/>
    </source>
</evidence>
<dbReference type="Proteomes" id="UP000501205">
    <property type="component" value="Chromosome"/>
</dbReference>
<gene>
    <name evidence="2" type="ORF">FOC48_02985</name>
</gene>
<evidence type="ECO:0000256" key="1">
    <source>
        <dbReference type="SAM" id="Phobius"/>
    </source>
</evidence>
<proteinExistence type="predicted"/>
<accession>A0ABX6KGQ5</accession>